<dbReference type="AlphaFoldDB" id="A0A2P4RRA6"/>
<dbReference type="Proteomes" id="UP000197270">
    <property type="component" value="Unassembled WGS sequence"/>
</dbReference>
<dbReference type="Proteomes" id="UP000234238">
    <property type="component" value="Chromosome"/>
</dbReference>
<gene>
    <name evidence="4" type="ORF">CCS08_08285</name>
    <name evidence="1" type="ORF">CR538_22315</name>
    <name evidence="2" type="ORF">DS732_03700</name>
    <name evidence="3" type="ORF">DS732_15940</name>
</gene>
<reference evidence="1 6" key="2">
    <citation type="submission" date="2017-10" db="EMBL/GenBank/DDBJ databases">
        <title>mcr-1 positive E.coli isolates in China.</title>
        <authorList>
            <person name="Li B."/>
            <person name="Wang X."/>
        </authorList>
    </citation>
    <scope>NUCLEOTIDE SEQUENCE [LARGE SCALE GENOMIC DNA]</scope>
    <source>
        <strain evidence="1 6">14EC029</strain>
    </source>
</reference>
<organism evidence="4 5">
    <name type="scientific">Escherichia coli</name>
    <dbReference type="NCBI Taxonomy" id="562"/>
    <lineage>
        <taxon>Bacteria</taxon>
        <taxon>Pseudomonadati</taxon>
        <taxon>Pseudomonadota</taxon>
        <taxon>Gammaproteobacteria</taxon>
        <taxon>Enterobacterales</taxon>
        <taxon>Enterobacteriaceae</taxon>
        <taxon>Escherichia</taxon>
    </lineage>
</organism>
<dbReference type="InterPro" id="IPR025048">
    <property type="entry name" value="DUF3987"/>
</dbReference>
<evidence type="ECO:0000313" key="3">
    <source>
        <dbReference type="EMBL" id="AXO07734.1"/>
    </source>
</evidence>
<evidence type="ECO:0000313" key="4">
    <source>
        <dbReference type="EMBL" id="OWW55884.1"/>
    </source>
</evidence>
<dbReference type="EMBL" id="CP031546">
    <property type="protein sequence ID" value="AXO05529.1"/>
    <property type="molecule type" value="Genomic_DNA"/>
</dbReference>
<evidence type="ECO:0000313" key="1">
    <source>
        <dbReference type="EMBL" id="AUK02922.1"/>
    </source>
</evidence>
<proteinExistence type="predicted"/>
<protein>
    <submittedName>
        <fullName evidence="1">DUF3987 domain-containing protein</fullName>
    </submittedName>
</protein>
<sequence>MTAIFAINSQNCSAFISVYSEVTMSFGQPCDEFPLSSLPPLIRDAVIEAQQITQAPLGLVAASALGAVSLVCQNLIDVCRLNTLRGPVSLFFLTLAESGERKTAVDKLLMKPLYQQEMQLYSRYKSELAVWKNKEELLKAQKKALLSKLNKELRKGADESETLRQLEVLQKNSAEEPVRYKFIFNDATTAAIKNQLCGKWRSVGIMSDEAGIIFDGYTLSELPFINKMWDGSVLSVDRKNEPEQMIENARMTLSLMVQPGLFDRYMERKGSVARDSGFLARCLISKPATTQGKRFINGAVIPGGSLTAFHERLMELARGSIEKSSEDERYCLHFSPEAQKIFIEHYNVLEQDLSPSGPLSPFRGHVSKKTENIARIAALFQYFSYGEGKISADIMTSAVVISSWYTDEYKKLFALPDESELQQKDAEELFDWLIEECRGECPPRVRKNYILQCGPGRFRNRKKLNALLNILESQFRLSVVPEGKTMYVLLPQIASLKLSDVSGIFTSGYHYNKLRAK</sequence>
<dbReference type="EMBL" id="CP024141">
    <property type="protein sequence ID" value="AUK02922.1"/>
    <property type="molecule type" value="Genomic_DNA"/>
</dbReference>
<dbReference type="EMBL" id="NHTF01000020">
    <property type="protein sequence ID" value="OWW55884.1"/>
    <property type="molecule type" value="Genomic_DNA"/>
</dbReference>
<reference evidence="4 5" key="1">
    <citation type="submission" date="2017-05" db="EMBL/GenBank/DDBJ databases">
        <title>Sequencing of Escherichia coli that cause persistent and transient Mastitis.</title>
        <authorList>
            <person name="Thacker T.C."/>
            <person name="Lippolis J.D."/>
            <person name="Brunelle B.W."/>
            <person name="Casey T.A."/>
            <person name="Reinhardt T.A."/>
            <person name="Sacco R.E."/>
            <person name="Holman D.B."/>
        </authorList>
    </citation>
    <scope>NUCLEOTIDE SEQUENCE [LARGE SCALE GENOMIC DNA]</scope>
    <source>
        <strain evidence="4 5">ECA-B</strain>
    </source>
</reference>
<evidence type="ECO:0000313" key="5">
    <source>
        <dbReference type="Proteomes" id="UP000197270"/>
    </source>
</evidence>
<evidence type="ECO:0000313" key="6">
    <source>
        <dbReference type="Proteomes" id="UP000234238"/>
    </source>
</evidence>
<name>A0A2P4RRA6_ECOLX</name>
<evidence type="ECO:0000313" key="7">
    <source>
        <dbReference type="Proteomes" id="UP000256244"/>
    </source>
</evidence>
<accession>A0A2P4RRA6</accession>
<reference evidence="2 7" key="3">
    <citation type="submission" date="2018-08" db="EMBL/GenBank/DDBJ databases">
        <title>Complete genome sequencing and genomic characterization of five Escherichia coli strains co-producing MCR-1 and ESBLs from different origins in China.</title>
        <authorList>
            <person name="Bai L."/>
        </authorList>
    </citation>
    <scope>NUCLEOTIDE SEQUENCE [LARGE SCALE GENOMIC DNA]</scope>
    <source>
        <strain evidence="7">cq9</strain>
        <strain evidence="2">Cq9</strain>
    </source>
</reference>
<dbReference type="EMBL" id="CP031546">
    <property type="protein sequence ID" value="AXO07734.1"/>
    <property type="molecule type" value="Genomic_DNA"/>
</dbReference>
<evidence type="ECO:0000313" key="2">
    <source>
        <dbReference type="EMBL" id="AXO05529.1"/>
    </source>
</evidence>
<dbReference type="Proteomes" id="UP000256244">
    <property type="component" value="Chromosome"/>
</dbReference>
<dbReference type="Pfam" id="PF13148">
    <property type="entry name" value="DUF3987"/>
    <property type="match status" value="1"/>
</dbReference>